<comment type="caution">
    <text evidence="2">The sequence shown here is derived from an EMBL/GenBank/DDBJ whole genome shotgun (WGS) entry which is preliminary data.</text>
</comment>
<dbReference type="GO" id="GO:0003676">
    <property type="term" value="F:nucleic acid binding"/>
    <property type="evidence" value="ECO:0007669"/>
    <property type="project" value="InterPro"/>
</dbReference>
<sequence length="310" mass="34797">MQNEQNTITNVPVLILDSDAVLETAQSKADLIWHEIQNAYRTKKILTGMLGGIEKTENGSLIAIVYYKDFRTVIPITEMMINLVQDESHDYGDISLRQNKVLNNMLGCEIDFIVKGLDAQSRSVVASRKEAMLKKRQIFYLDRDASGNSKIYEDRIVQARVVAVAEKVVRAEIFGVETSILARDLSFDWLGDARERFHVGEHILVRILSVTAESLDKITVKADVKSVEGNTSKENMKKCKIQGKYAGTVEDIHKGTVFVRLSIGVNAIAHSCYDNRTVGKKDEVSFVVTHIDEDRNVAVGLISRIIRQNL</sequence>
<dbReference type="SUPFAM" id="SSF50249">
    <property type="entry name" value="Nucleic acid-binding proteins"/>
    <property type="match status" value="2"/>
</dbReference>
<dbReference type="InterPro" id="IPR012340">
    <property type="entry name" value="NA-bd_OB-fold"/>
</dbReference>
<name>A0A3R8L0V4_9FIRM</name>
<dbReference type="SMART" id="SM00316">
    <property type="entry name" value="S1"/>
    <property type="match status" value="2"/>
</dbReference>
<keyword evidence="3" id="KW-1185">Reference proteome</keyword>
<dbReference type="RefSeq" id="WP_125129174.1">
    <property type="nucleotide sequence ID" value="NZ_RHJS01000002.1"/>
</dbReference>
<feature type="domain" description="S1 motif" evidence="1">
    <location>
        <begin position="152"/>
        <end position="223"/>
    </location>
</feature>
<dbReference type="Proteomes" id="UP000274920">
    <property type="component" value="Unassembled WGS sequence"/>
</dbReference>
<dbReference type="AlphaFoldDB" id="A0A3R8L0V4"/>
<evidence type="ECO:0000313" key="2">
    <source>
        <dbReference type="EMBL" id="RRK33999.1"/>
    </source>
</evidence>
<protein>
    <submittedName>
        <fullName evidence="2">RNA-binding protein</fullName>
    </submittedName>
</protein>
<reference evidence="2" key="1">
    <citation type="submission" date="2018-10" db="EMBL/GenBank/DDBJ databases">
        <title>Schaedlerella arabinophila gen. nov. sp. nov., isolated from the mouse intestinal tract and comparative analysis with the genome of the closely related altered Schaedler flora strain ASF502.</title>
        <authorList>
            <person name="Miyake S."/>
            <person name="Soh M."/>
            <person name="Seedorf H."/>
        </authorList>
    </citation>
    <scope>NUCLEOTIDE SEQUENCE [LARGE SCALE GENOMIC DNA]</scope>
    <source>
        <strain evidence="2">DSM 106076</strain>
    </source>
</reference>
<organism evidence="2 3">
    <name type="scientific">Schaedlerella arabinosiphila</name>
    <dbReference type="NCBI Taxonomy" id="2044587"/>
    <lineage>
        <taxon>Bacteria</taxon>
        <taxon>Bacillati</taxon>
        <taxon>Bacillota</taxon>
        <taxon>Clostridia</taxon>
        <taxon>Lachnospirales</taxon>
        <taxon>Lachnospiraceae</taxon>
        <taxon>Schaedlerella</taxon>
    </lineage>
</organism>
<proteinExistence type="predicted"/>
<evidence type="ECO:0000313" key="3">
    <source>
        <dbReference type="Proteomes" id="UP000274920"/>
    </source>
</evidence>
<accession>A0A3R8L0V4</accession>
<dbReference type="InterPro" id="IPR003029">
    <property type="entry name" value="S1_domain"/>
</dbReference>
<evidence type="ECO:0000259" key="1">
    <source>
        <dbReference type="SMART" id="SM00316"/>
    </source>
</evidence>
<feature type="domain" description="S1 motif" evidence="1">
    <location>
        <begin position="240"/>
        <end position="302"/>
    </location>
</feature>
<gene>
    <name evidence="2" type="ORF">EBB54_23590</name>
</gene>
<dbReference type="EMBL" id="RHJS01000002">
    <property type="protein sequence ID" value="RRK33999.1"/>
    <property type="molecule type" value="Genomic_DNA"/>
</dbReference>